<evidence type="ECO:0000256" key="2">
    <source>
        <dbReference type="ARBA" id="ARBA00022670"/>
    </source>
</evidence>
<dbReference type="InterPro" id="IPR034163">
    <property type="entry name" value="Aspergillopepsin-like_cat_dom"/>
</dbReference>
<sequence length="418" mass="44862">MANHSVLITALVAFAIAATGLASVIPPVDAACNSSTFSIRQVKNPRFSRHGPLALAKIYRKYRVPFPDDLRAFMDHFSHTMKRTTGSASTTPESDDVEYLTSVSIGTPPQVLNMNFDTGSSDLWVFSTELPADEVNGQTLYDPSKSSTAQKLQGETWSITYGDGSTCGGDVYTDQVTVGSLTVKTQAVECADHVSKEFTEDTQNSGLFGLGFDNINTVMPDRQNTFFTNAKSGLDQPLFTADLKAGAPGTYSFGFIDKNAYVGKITYLPVDTSQGFWEFTSPGYLIASGKVQRVALQGIADTGTTLLLLPDQVVSDYYSSVSGAQYESSQAGYTFPCSQSSSLPDFTFVLNSSSAITVPGKYMTYAPTDSSGQTCFGSMQRNTGVGFSIFGDIAIKSAFVVFDGGNTRIGWAAKEIKV</sequence>
<comment type="caution">
    <text evidence="10">The sequence shown here is derived from an EMBL/GenBank/DDBJ whole genome shotgun (WGS) entry which is preliminary data.</text>
</comment>
<dbReference type="InterPro" id="IPR001969">
    <property type="entry name" value="Aspartic_peptidase_AS"/>
</dbReference>
<dbReference type="PROSITE" id="PS51767">
    <property type="entry name" value="PEPTIDASE_A1"/>
    <property type="match status" value="1"/>
</dbReference>
<dbReference type="InterPro" id="IPR001461">
    <property type="entry name" value="Aspartic_peptidase_A1"/>
</dbReference>
<reference evidence="10" key="1">
    <citation type="journal article" date="2023" name="Mol. Phylogenet. Evol.">
        <title>Genome-scale phylogeny and comparative genomics of the fungal order Sordariales.</title>
        <authorList>
            <person name="Hensen N."/>
            <person name="Bonometti L."/>
            <person name="Westerberg I."/>
            <person name="Brannstrom I.O."/>
            <person name="Guillou S."/>
            <person name="Cros-Aarteil S."/>
            <person name="Calhoun S."/>
            <person name="Haridas S."/>
            <person name="Kuo A."/>
            <person name="Mondo S."/>
            <person name="Pangilinan J."/>
            <person name="Riley R."/>
            <person name="LaButti K."/>
            <person name="Andreopoulos B."/>
            <person name="Lipzen A."/>
            <person name="Chen C."/>
            <person name="Yan M."/>
            <person name="Daum C."/>
            <person name="Ng V."/>
            <person name="Clum A."/>
            <person name="Steindorff A."/>
            <person name="Ohm R.A."/>
            <person name="Martin F."/>
            <person name="Silar P."/>
            <person name="Natvig D.O."/>
            <person name="Lalanne C."/>
            <person name="Gautier V."/>
            <person name="Ament-Velasquez S.L."/>
            <person name="Kruys A."/>
            <person name="Hutchinson M.I."/>
            <person name="Powell A.J."/>
            <person name="Barry K."/>
            <person name="Miller A.N."/>
            <person name="Grigoriev I.V."/>
            <person name="Debuchy R."/>
            <person name="Gladieux P."/>
            <person name="Hiltunen Thoren M."/>
            <person name="Johannesson H."/>
        </authorList>
    </citation>
    <scope>NUCLEOTIDE SEQUENCE</scope>
    <source>
        <strain evidence="10">CBS 232.78</strain>
    </source>
</reference>
<evidence type="ECO:0000256" key="5">
    <source>
        <dbReference type="PIRSR" id="PIRSR601461-1"/>
    </source>
</evidence>
<proteinExistence type="inferred from homology"/>
<dbReference type="FunFam" id="2.40.70.10:FF:000026">
    <property type="entry name" value="Endothiapepsin"/>
    <property type="match status" value="1"/>
</dbReference>
<evidence type="ECO:0000259" key="9">
    <source>
        <dbReference type="PROSITE" id="PS51767"/>
    </source>
</evidence>
<keyword evidence="2 7" id="KW-0645">Protease</keyword>
<evidence type="ECO:0000256" key="1">
    <source>
        <dbReference type="ARBA" id="ARBA00007447"/>
    </source>
</evidence>
<feature type="disulfide bond" evidence="6">
    <location>
        <begin position="337"/>
        <end position="375"/>
    </location>
</feature>
<protein>
    <submittedName>
        <fullName evidence="10">Aspartic peptidase domain-containing protein</fullName>
    </submittedName>
</protein>
<dbReference type="PROSITE" id="PS00141">
    <property type="entry name" value="ASP_PROTEASE"/>
    <property type="match status" value="1"/>
</dbReference>
<dbReference type="AlphaFoldDB" id="A0AAE0P6K9"/>
<feature type="domain" description="Peptidase A1" evidence="9">
    <location>
        <begin position="99"/>
        <end position="412"/>
    </location>
</feature>
<dbReference type="FunFam" id="2.40.70.10:FF:000024">
    <property type="entry name" value="Endothiapepsin"/>
    <property type="match status" value="1"/>
</dbReference>
<dbReference type="Gene3D" id="2.40.70.10">
    <property type="entry name" value="Acid Proteases"/>
    <property type="match status" value="2"/>
</dbReference>
<evidence type="ECO:0000313" key="11">
    <source>
        <dbReference type="Proteomes" id="UP001285441"/>
    </source>
</evidence>
<feature type="active site" evidence="5">
    <location>
        <position position="301"/>
    </location>
</feature>
<feature type="active site" evidence="5">
    <location>
        <position position="117"/>
    </location>
</feature>
<evidence type="ECO:0000313" key="10">
    <source>
        <dbReference type="EMBL" id="KAK3393915.1"/>
    </source>
</evidence>
<evidence type="ECO:0000256" key="7">
    <source>
        <dbReference type="RuleBase" id="RU000454"/>
    </source>
</evidence>
<dbReference type="PANTHER" id="PTHR47966">
    <property type="entry name" value="BETA-SITE APP-CLEAVING ENZYME, ISOFORM A-RELATED"/>
    <property type="match status" value="1"/>
</dbReference>
<accession>A0AAE0P6K9</accession>
<dbReference type="Proteomes" id="UP001285441">
    <property type="component" value="Unassembled WGS sequence"/>
</dbReference>
<organism evidence="10 11">
    <name type="scientific">Podospora didyma</name>
    <dbReference type="NCBI Taxonomy" id="330526"/>
    <lineage>
        <taxon>Eukaryota</taxon>
        <taxon>Fungi</taxon>
        <taxon>Dikarya</taxon>
        <taxon>Ascomycota</taxon>
        <taxon>Pezizomycotina</taxon>
        <taxon>Sordariomycetes</taxon>
        <taxon>Sordariomycetidae</taxon>
        <taxon>Sordariales</taxon>
        <taxon>Podosporaceae</taxon>
        <taxon>Podospora</taxon>
    </lineage>
</organism>
<gene>
    <name evidence="10" type="ORF">B0H63DRAFT_498827</name>
</gene>
<feature type="signal peptide" evidence="8">
    <location>
        <begin position="1"/>
        <end position="22"/>
    </location>
</feature>
<keyword evidence="4 7" id="KW-0378">Hydrolase</keyword>
<dbReference type="PRINTS" id="PR00792">
    <property type="entry name" value="PEPSIN"/>
</dbReference>
<dbReference type="Pfam" id="PF00026">
    <property type="entry name" value="Asp"/>
    <property type="match status" value="1"/>
</dbReference>
<evidence type="ECO:0000256" key="8">
    <source>
        <dbReference type="SAM" id="SignalP"/>
    </source>
</evidence>
<dbReference type="CDD" id="cd06097">
    <property type="entry name" value="Aspergillopepsin_like"/>
    <property type="match status" value="1"/>
</dbReference>
<reference evidence="10" key="2">
    <citation type="submission" date="2023-06" db="EMBL/GenBank/DDBJ databases">
        <authorList>
            <consortium name="Lawrence Berkeley National Laboratory"/>
            <person name="Haridas S."/>
            <person name="Hensen N."/>
            <person name="Bonometti L."/>
            <person name="Westerberg I."/>
            <person name="Brannstrom I.O."/>
            <person name="Guillou S."/>
            <person name="Cros-Aarteil S."/>
            <person name="Calhoun S."/>
            <person name="Kuo A."/>
            <person name="Mondo S."/>
            <person name="Pangilinan J."/>
            <person name="Riley R."/>
            <person name="LaButti K."/>
            <person name="Andreopoulos B."/>
            <person name="Lipzen A."/>
            <person name="Chen C."/>
            <person name="Yanf M."/>
            <person name="Daum C."/>
            <person name="Ng V."/>
            <person name="Clum A."/>
            <person name="Steindorff A."/>
            <person name="Ohm R."/>
            <person name="Martin F."/>
            <person name="Silar P."/>
            <person name="Natvig D."/>
            <person name="Lalanne C."/>
            <person name="Gautier V."/>
            <person name="Ament-velasquez S.L."/>
            <person name="Kruys A."/>
            <person name="Hutchinson M.I."/>
            <person name="Powell A.J."/>
            <person name="Barry K."/>
            <person name="Miller A.N."/>
            <person name="Grigoriev I.V."/>
            <person name="Debuchy R."/>
            <person name="Gladieux P."/>
            <person name="Thoren M.H."/>
            <person name="Johannesson H."/>
        </authorList>
    </citation>
    <scope>NUCLEOTIDE SEQUENCE</scope>
    <source>
        <strain evidence="10">CBS 232.78</strain>
    </source>
</reference>
<keyword evidence="3 7" id="KW-0064">Aspartyl protease</keyword>
<comment type="similarity">
    <text evidence="1 7">Belongs to the peptidase A1 family.</text>
</comment>
<dbReference type="PANTHER" id="PTHR47966:SF2">
    <property type="entry name" value="ASPERGILLOPEPSIN-1-RELATED"/>
    <property type="match status" value="1"/>
</dbReference>
<dbReference type="GO" id="GO:0006508">
    <property type="term" value="P:proteolysis"/>
    <property type="evidence" value="ECO:0007669"/>
    <property type="project" value="UniProtKB-KW"/>
</dbReference>
<dbReference type="SUPFAM" id="SSF50630">
    <property type="entry name" value="Acid proteases"/>
    <property type="match status" value="1"/>
</dbReference>
<dbReference type="InterPro" id="IPR021109">
    <property type="entry name" value="Peptidase_aspartic_dom_sf"/>
</dbReference>
<evidence type="ECO:0000256" key="4">
    <source>
        <dbReference type="ARBA" id="ARBA00022801"/>
    </source>
</evidence>
<evidence type="ECO:0000256" key="3">
    <source>
        <dbReference type="ARBA" id="ARBA00022750"/>
    </source>
</evidence>
<feature type="chain" id="PRO_5042293639" evidence="8">
    <location>
        <begin position="23"/>
        <end position="418"/>
    </location>
</feature>
<dbReference type="EMBL" id="JAULSW010000001">
    <property type="protein sequence ID" value="KAK3393915.1"/>
    <property type="molecule type" value="Genomic_DNA"/>
</dbReference>
<keyword evidence="6" id="KW-1015">Disulfide bond</keyword>
<dbReference type="GO" id="GO:0004190">
    <property type="term" value="F:aspartic-type endopeptidase activity"/>
    <property type="evidence" value="ECO:0007669"/>
    <property type="project" value="UniProtKB-KW"/>
</dbReference>
<keyword evidence="8" id="KW-0732">Signal</keyword>
<dbReference type="InterPro" id="IPR033121">
    <property type="entry name" value="PEPTIDASE_A1"/>
</dbReference>
<evidence type="ECO:0000256" key="6">
    <source>
        <dbReference type="PIRSR" id="PIRSR601461-2"/>
    </source>
</evidence>
<keyword evidence="11" id="KW-1185">Reference proteome</keyword>
<name>A0AAE0P6K9_9PEZI</name>